<dbReference type="PANTHER" id="PTHR43677">
    <property type="entry name" value="SHORT-CHAIN DEHYDROGENASE/REDUCTASE"/>
    <property type="match status" value="1"/>
</dbReference>
<gene>
    <name evidence="2" type="ORF">AWC38_SpisGene10272</name>
</gene>
<dbReference type="Proteomes" id="UP000225706">
    <property type="component" value="Unassembled WGS sequence"/>
</dbReference>
<dbReference type="Gene3D" id="3.90.180.10">
    <property type="entry name" value="Medium-chain alcohol dehydrogenases, catalytic domain"/>
    <property type="match status" value="1"/>
</dbReference>
<sequence length="363" mass="38312">MAAFRTVPERLLRPVARSISSRNAEIISVKPSFGKPRMYRAALCKELGKPLVVEQVPAAEKLKSSQVRVAVHSCGINFADILMCLGKYQDKPNLPFIPGAEIAGEVIETGEGVEQLSKGDRVFGLIPIGGFAEECIAEQSGLWKIPSSVGYNAAAALAVSYGTAYVGLTTKSNTQPGQTVLVTAAAGALGLATVDLAANALGAKVIGAASKDKLDVVTTMGASSTIDYNKDSLKEKVKELTGGKGANVIMEAVGGKVFTECLKCIAWGGVILPVGFASGEIPQIPANILLVKNCSAAGLFWGAHMKHNPALLRNSVNKSLEFLEQGKLKGPHVSGEFELDQANEAFKFVMQRKSTGKVLIKTR</sequence>
<dbReference type="InterPro" id="IPR013149">
    <property type="entry name" value="ADH-like_C"/>
</dbReference>
<dbReference type="PANTHER" id="PTHR43677:SF4">
    <property type="entry name" value="QUINONE OXIDOREDUCTASE-LIKE PROTEIN 2"/>
    <property type="match status" value="1"/>
</dbReference>
<evidence type="ECO:0000313" key="3">
    <source>
        <dbReference type="Proteomes" id="UP000225706"/>
    </source>
</evidence>
<keyword evidence="3" id="KW-1185">Reference proteome</keyword>
<dbReference type="GO" id="GO:0016491">
    <property type="term" value="F:oxidoreductase activity"/>
    <property type="evidence" value="ECO:0007669"/>
    <property type="project" value="InterPro"/>
</dbReference>
<reference evidence="3" key="1">
    <citation type="journal article" date="2017" name="bioRxiv">
        <title>Comparative analysis of the genomes of Stylophora pistillata and Acropora digitifera provides evidence for extensive differences between species of corals.</title>
        <authorList>
            <person name="Voolstra C.R."/>
            <person name="Li Y."/>
            <person name="Liew Y.J."/>
            <person name="Baumgarten S."/>
            <person name="Zoccola D."/>
            <person name="Flot J.-F."/>
            <person name="Tambutte S."/>
            <person name="Allemand D."/>
            <person name="Aranda M."/>
        </authorList>
    </citation>
    <scope>NUCLEOTIDE SEQUENCE [LARGE SCALE GENOMIC DNA]</scope>
</reference>
<dbReference type="CDD" id="cd08241">
    <property type="entry name" value="QOR1"/>
    <property type="match status" value="1"/>
</dbReference>
<dbReference type="Pfam" id="PF00107">
    <property type="entry name" value="ADH_zinc_N"/>
    <property type="match status" value="1"/>
</dbReference>
<dbReference type="InterPro" id="IPR013154">
    <property type="entry name" value="ADH-like_N"/>
</dbReference>
<feature type="domain" description="Enoyl reductase (ER)" evidence="1">
    <location>
        <begin position="45"/>
        <end position="360"/>
    </location>
</feature>
<dbReference type="InterPro" id="IPR011032">
    <property type="entry name" value="GroES-like_sf"/>
</dbReference>
<dbReference type="AlphaFoldDB" id="A0A2B4S8J0"/>
<organism evidence="2 3">
    <name type="scientific">Stylophora pistillata</name>
    <name type="common">Smooth cauliflower coral</name>
    <dbReference type="NCBI Taxonomy" id="50429"/>
    <lineage>
        <taxon>Eukaryota</taxon>
        <taxon>Metazoa</taxon>
        <taxon>Cnidaria</taxon>
        <taxon>Anthozoa</taxon>
        <taxon>Hexacorallia</taxon>
        <taxon>Scleractinia</taxon>
        <taxon>Astrocoeniina</taxon>
        <taxon>Pocilloporidae</taxon>
        <taxon>Stylophora</taxon>
    </lineage>
</organism>
<evidence type="ECO:0000259" key="1">
    <source>
        <dbReference type="SMART" id="SM00829"/>
    </source>
</evidence>
<dbReference type="GO" id="GO:0005739">
    <property type="term" value="C:mitochondrion"/>
    <property type="evidence" value="ECO:0007669"/>
    <property type="project" value="TreeGrafter"/>
</dbReference>
<proteinExistence type="predicted"/>
<dbReference type="InterPro" id="IPR051397">
    <property type="entry name" value="Zn-ADH-like_protein"/>
</dbReference>
<dbReference type="STRING" id="50429.A0A2B4S8J0"/>
<comment type="caution">
    <text evidence="2">The sequence shown here is derived from an EMBL/GenBank/DDBJ whole genome shotgun (WGS) entry which is preliminary data.</text>
</comment>
<dbReference type="Gene3D" id="3.40.50.720">
    <property type="entry name" value="NAD(P)-binding Rossmann-like Domain"/>
    <property type="match status" value="1"/>
</dbReference>
<name>A0A2B4S8J0_STYPI</name>
<dbReference type="SMART" id="SM00829">
    <property type="entry name" value="PKS_ER"/>
    <property type="match status" value="1"/>
</dbReference>
<protein>
    <submittedName>
        <fullName evidence="2">Quinone oxidoreductase-like protein 2-like</fullName>
    </submittedName>
</protein>
<dbReference type="InterPro" id="IPR020843">
    <property type="entry name" value="ER"/>
</dbReference>
<dbReference type="SUPFAM" id="SSF51735">
    <property type="entry name" value="NAD(P)-binding Rossmann-fold domains"/>
    <property type="match status" value="1"/>
</dbReference>
<dbReference type="OrthoDB" id="3509362at2759"/>
<dbReference type="SUPFAM" id="SSF50129">
    <property type="entry name" value="GroES-like"/>
    <property type="match status" value="1"/>
</dbReference>
<dbReference type="InterPro" id="IPR036291">
    <property type="entry name" value="NAD(P)-bd_dom_sf"/>
</dbReference>
<dbReference type="Pfam" id="PF08240">
    <property type="entry name" value="ADH_N"/>
    <property type="match status" value="1"/>
</dbReference>
<evidence type="ECO:0000313" key="2">
    <source>
        <dbReference type="EMBL" id="PFX25120.1"/>
    </source>
</evidence>
<dbReference type="EMBL" id="LSMT01000159">
    <property type="protein sequence ID" value="PFX25120.1"/>
    <property type="molecule type" value="Genomic_DNA"/>
</dbReference>
<accession>A0A2B4S8J0</accession>